<keyword evidence="5 10" id="KW-0808">Transferase</keyword>
<dbReference type="EC" id="2.7.1.11" evidence="10"/>
<evidence type="ECO:0000313" key="13">
    <source>
        <dbReference type="Proteomes" id="UP000238762"/>
    </source>
</evidence>
<feature type="binding site" description="in other chain" evidence="10">
    <location>
        <begin position="140"/>
        <end position="142"/>
    </location>
    <ligand>
        <name>substrate</name>
        <note>ligand shared between dimeric partners</note>
    </ligand>
</feature>
<dbReference type="GO" id="GO:0016208">
    <property type="term" value="F:AMP binding"/>
    <property type="evidence" value="ECO:0007669"/>
    <property type="project" value="TreeGrafter"/>
</dbReference>
<dbReference type="RefSeq" id="WP_106286742.1">
    <property type="nucleotide sequence ID" value="NZ_CAWNTC010000104.1"/>
</dbReference>
<dbReference type="InterPro" id="IPR012003">
    <property type="entry name" value="ATP_PFK_prok-type"/>
</dbReference>
<comment type="caution">
    <text evidence="12">The sequence shown here is derived from an EMBL/GenBank/DDBJ whole genome shotgun (WGS) entry which is preliminary data.</text>
</comment>
<comment type="subcellular location">
    <subcellularLocation>
        <location evidence="2 10">Cytoplasm</location>
    </subcellularLocation>
</comment>
<dbReference type="Proteomes" id="UP000238762">
    <property type="component" value="Unassembled WGS sequence"/>
</dbReference>
<gene>
    <name evidence="10" type="primary">pfkA</name>
    <name evidence="12" type="ORF">C7B64_00710</name>
</gene>
<comment type="subunit">
    <text evidence="10">Homodimer or homotetramer.</text>
</comment>
<dbReference type="GO" id="GO:0005524">
    <property type="term" value="F:ATP binding"/>
    <property type="evidence" value="ECO:0007669"/>
    <property type="project" value="UniProtKB-KW"/>
</dbReference>
<keyword evidence="13" id="KW-1185">Reference proteome</keyword>
<protein>
    <recommendedName>
        <fullName evidence="10">ATP-dependent 6-phosphofructokinase</fullName>
        <shortName evidence="10">ATP-PFK</shortName>
        <shortName evidence="10">Phosphofructokinase</shortName>
        <ecNumber evidence="10">2.7.1.11</ecNumber>
    </recommendedName>
    <alternativeName>
        <fullName evidence="10">Phosphohexokinase</fullName>
    </alternativeName>
</protein>
<keyword evidence="8 10" id="KW-0460">Magnesium</keyword>
<keyword evidence="7 10" id="KW-0418">Kinase</keyword>
<feature type="binding site" evidence="10">
    <location>
        <position position="117"/>
    </location>
    <ligand>
        <name>Mg(2+)</name>
        <dbReference type="ChEBI" id="CHEBI:18420"/>
        <note>catalytic</note>
    </ligand>
</feature>
<dbReference type="GO" id="GO:0046872">
    <property type="term" value="F:metal ion binding"/>
    <property type="evidence" value="ECO:0007669"/>
    <property type="project" value="UniProtKB-KW"/>
</dbReference>
<comment type="cofactor">
    <cofactor evidence="1 10">
        <name>Mg(2+)</name>
        <dbReference type="ChEBI" id="CHEBI:18420"/>
    </cofactor>
</comment>
<feature type="binding site" description="in other chain" evidence="10">
    <location>
        <begin position="284"/>
        <end position="287"/>
    </location>
    <ligand>
        <name>substrate</name>
        <note>ligand shared between dimeric partners</note>
    </ligand>
</feature>
<dbReference type="InterPro" id="IPR035966">
    <property type="entry name" value="PKF_sf"/>
</dbReference>
<feature type="binding site" evidence="10">
    <location>
        <position position="278"/>
    </location>
    <ligand>
        <name>substrate</name>
        <note>ligand shared between dimeric partners</note>
    </ligand>
</feature>
<sequence length="360" mass="38376">MGEHKRIGILTSGGDCAGLNPVIRAVVRRAVRGYNWEVLGICRSTLGLMADPPEVLHLAVDDIDRLLTMGGTILGTTNKGDPFAFPMPDGSLRDRSEDIIAGYHKLGLDALIGIGGDGSLAILRRICQQGNLNLVGIPKTIDNDVAITERSIGFDTAVNIATEALDRLHFTAASHNRVMILEVMGRDAGHIALNAGIAGGANIILIPEIPYSLDNVCAKIRERQAKGKHFCVVIISEAVCDQEGELIQYTDRFGQCRFGGVGEYLAEKIAVATGAETRVTVLGHIQRGGIPSPLDRLVASAFGVAAVDLIANEQYDKVVTWQNRQVVPIPISEAIGQYGAVNPQGTLIKTARGLSICLGD</sequence>
<dbReference type="GO" id="GO:0030388">
    <property type="term" value="P:fructose 1,6-bisphosphate metabolic process"/>
    <property type="evidence" value="ECO:0007669"/>
    <property type="project" value="TreeGrafter"/>
</dbReference>
<keyword evidence="10" id="KW-0067">ATP-binding</keyword>
<feature type="binding site" evidence="10">
    <location>
        <begin position="79"/>
        <end position="80"/>
    </location>
    <ligand>
        <name>ATP</name>
        <dbReference type="ChEBI" id="CHEBI:30616"/>
    </ligand>
</feature>
<feature type="binding site" evidence="10">
    <location>
        <begin position="116"/>
        <end position="119"/>
    </location>
    <ligand>
        <name>ATP</name>
        <dbReference type="ChEBI" id="CHEBI:30616"/>
    </ligand>
</feature>
<reference evidence="12 13" key="1">
    <citation type="submission" date="2018-02" db="EMBL/GenBank/DDBJ databases">
        <authorList>
            <person name="Cohen D.B."/>
            <person name="Kent A.D."/>
        </authorList>
    </citation>
    <scope>NUCLEOTIDE SEQUENCE [LARGE SCALE GENOMIC DNA]</scope>
    <source>
        <strain evidence="12 13">CCAP 1448/3</strain>
    </source>
</reference>
<feature type="binding site" description="in other chain" evidence="10">
    <location>
        <begin position="184"/>
        <end position="186"/>
    </location>
    <ligand>
        <name>substrate</name>
        <note>ligand shared between dimeric partners</note>
    </ligand>
</feature>
<feature type="binding site" description="in other chain" evidence="10">
    <location>
        <position position="237"/>
    </location>
    <ligand>
        <name>substrate</name>
        <note>ligand shared between dimeric partners</note>
    </ligand>
</feature>
<evidence type="ECO:0000256" key="3">
    <source>
        <dbReference type="ARBA" id="ARBA00004679"/>
    </source>
</evidence>
<dbReference type="SUPFAM" id="SSF53784">
    <property type="entry name" value="Phosphofructokinase"/>
    <property type="match status" value="1"/>
</dbReference>
<name>A0A2T1CAM6_9CYAN</name>
<dbReference type="PRINTS" id="PR00476">
    <property type="entry name" value="PHFRCTKINASE"/>
</dbReference>
<feature type="domain" description="Phosphofructokinase" evidence="11">
    <location>
        <begin position="6"/>
        <end position="310"/>
    </location>
</feature>
<dbReference type="PANTHER" id="PTHR13697">
    <property type="entry name" value="PHOSPHOFRUCTOKINASE"/>
    <property type="match status" value="1"/>
</dbReference>
<dbReference type="HAMAP" id="MF_01976">
    <property type="entry name" value="Phosphofructokinase_III"/>
    <property type="match status" value="1"/>
</dbReference>
<keyword evidence="4 10" id="KW-0963">Cytoplasm</keyword>
<dbReference type="Pfam" id="PF00365">
    <property type="entry name" value="PFK"/>
    <property type="match status" value="1"/>
</dbReference>
<organism evidence="12 13">
    <name type="scientific">Merismopedia glauca CCAP 1448/3</name>
    <dbReference type="NCBI Taxonomy" id="1296344"/>
    <lineage>
        <taxon>Bacteria</taxon>
        <taxon>Bacillati</taxon>
        <taxon>Cyanobacteriota</taxon>
        <taxon>Cyanophyceae</taxon>
        <taxon>Synechococcales</taxon>
        <taxon>Merismopediaceae</taxon>
        <taxon>Merismopedia</taxon>
    </lineage>
</organism>
<dbReference type="PIRSF" id="PIRSF000532">
    <property type="entry name" value="ATP_PFK_prok"/>
    <property type="match status" value="1"/>
</dbReference>
<dbReference type="GO" id="GO:0006002">
    <property type="term" value="P:fructose 6-phosphate metabolic process"/>
    <property type="evidence" value="ECO:0007669"/>
    <property type="project" value="InterPro"/>
</dbReference>
<dbReference type="NCBIfam" id="NF010674">
    <property type="entry name" value="PRK14071.1"/>
    <property type="match status" value="1"/>
</dbReference>
<evidence type="ECO:0000313" key="12">
    <source>
        <dbReference type="EMBL" id="PSB05197.1"/>
    </source>
</evidence>
<evidence type="ECO:0000256" key="5">
    <source>
        <dbReference type="ARBA" id="ARBA00022679"/>
    </source>
</evidence>
<dbReference type="GO" id="GO:0003872">
    <property type="term" value="F:6-phosphofructokinase activity"/>
    <property type="evidence" value="ECO:0007669"/>
    <property type="project" value="UniProtKB-UniRule"/>
</dbReference>
<reference evidence="12 13" key="2">
    <citation type="submission" date="2018-03" db="EMBL/GenBank/DDBJ databases">
        <title>The ancient ancestry and fast evolution of plastids.</title>
        <authorList>
            <person name="Moore K.R."/>
            <person name="Magnabosco C."/>
            <person name="Momper L."/>
            <person name="Gold D.A."/>
            <person name="Bosak T."/>
            <person name="Fournier G.P."/>
        </authorList>
    </citation>
    <scope>NUCLEOTIDE SEQUENCE [LARGE SCALE GENOMIC DNA]</scope>
    <source>
        <strain evidence="12 13">CCAP 1448/3</strain>
    </source>
</reference>
<evidence type="ECO:0000256" key="4">
    <source>
        <dbReference type="ARBA" id="ARBA00022490"/>
    </source>
</evidence>
<evidence type="ECO:0000256" key="8">
    <source>
        <dbReference type="ARBA" id="ARBA00022842"/>
    </source>
</evidence>
<feature type="active site" description="Proton acceptor" evidence="10">
    <location>
        <position position="142"/>
    </location>
</feature>
<dbReference type="InterPro" id="IPR012829">
    <property type="entry name" value="Phosphofructokinase_III"/>
</dbReference>
<keyword evidence="9 10" id="KW-0324">Glycolysis</keyword>
<evidence type="ECO:0000256" key="6">
    <source>
        <dbReference type="ARBA" id="ARBA00022723"/>
    </source>
</evidence>
<comment type="pathway">
    <text evidence="3 10">Carbohydrate degradation; glycolysis; D-glyceraldehyde 3-phosphate and glycerone phosphate from D-glucose: step 3/4.</text>
</comment>
<feature type="binding site" evidence="10">
    <location>
        <position position="14"/>
    </location>
    <ligand>
        <name>ATP</name>
        <dbReference type="ChEBI" id="CHEBI:30616"/>
    </ligand>
</feature>
<keyword evidence="6 10" id="KW-0479">Metal-binding</keyword>
<evidence type="ECO:0000259" key="11">
    <source>
        <dbReference type="Pfam" id="PF00365"/>
    </source>
</evidence>
<dbReference type="GO" id="GO:0005945">
    <property type="term" value="C:6-phosphofructokinase complex"/>
    <property type="evidence" value="ECO:0007669"/>
    <property type="project" value="TreeGrafter"/>
</dbReference>
<feature type="site" description="Important for substrate specificity; cannot use PPi as phosphoryl donor" evidence="10">
    <location>
        <position position="118"/>
    </location>
</feature>
<dbReference type="GO" id="GO:0048029">
    <property type="term" value="F:monosaccharide binding"/>
    <property type="evidence" value="ECO:0007669"/>
    <property type="project" value="TreeGrafter"/>
</dbReference>
<dbReference type="InterPro" id="IPR022953">
    <property type="entry name" value="ATP_PFK"/>
</dbReference>
<dbReference type="Gene3D" id="3.40.50.460">
    <property type="entry name" value="Phosphofructokinase domain"/>
    <property type="match status" value="1"/>
</dbReference>
<keyword evidence="10" id="KW-0547">Nucleotide-binding</keyword>
<dbReference type="NCBIfam" id="TIGR02483">
    <property type="entry name" value="PFK_mixed"/>
    <property type="match status" value="1"/>
</dbReference>
<dbReference type="UniPathway" id="UPA00109">
    <property type="reaction ID" value="UER00182"/>
</dbReference>
<comment type="caution">
    <text evidence="10">Lacks conserved residue(s) required for the propagation of feature annotation.</text>
</comment>
<proteinExistence type="inferred from homology"/>
<evidence type="ECO:0000256" key="1">
    <source>
        <dbReference type="ARBA" id="ARBA00001946"/>
    </source>
</evidence>
<dbReference type="EMBL" id="PVWJ01000002">
    <property type="protein sequence ID" value="PSB05197.1"/>
    <property type="molecule type" value="Genomic_DNA"/>
</dbReference>
<dbReference type="Gene3D" id="3.40.50.450">
    <property type="match status" value="1"/>
</dbReference>
<evidence type="ECO:0000256" key="10">
    <source>
        <dbReference type="HAMAP-Rule" id="MF_01976"/>
    </source>
</evidence>
<accession>A0A2T1CAM6</accession>
<dbReference type="InterPro" id="IPR000023">
    <property type="entry name" value="Phosphofructokinase_dom"/>
</dbReference>
<comment type="function">
    <text evidence="10">Catalyzes the phosphorylation of D-fructose 6-phosphate to fructose 1,6-bisphosphate by ATP, the first committing step of glycolysis.</text>
</comment>
<dbReference type="PROSITE" id="PS00433">
    <property type="entry name" value="PHOSPHOFRUCTOKINASE"/>
    <property type="match status" value="1"/>
</dbReference>
<dbReference type="OrthoDB" id="9802503at2"/>
<dbReference type="GO" id="GO:0061621">
    <property type="term" value="P:canonical glycolysis"/>
    <property type="evidence" value="ECO:0007669"/>
    <property type="project" value="TreeGrafter"/>
</dbReference>
<evidence type="ECO:0000256" key="2">
    <source>
        <dbReference type="ARBA" id="ARBA00004496"/>
    </source>
</evidence>
<comment type="similarity">
    <text evidence="10">Belongs to the phosphofructokinase type A (PFKA) family. Mixed-substrate PFK group III subfamily.</text>
</comment>
<evidence type="ECO:0000256" key="9">
    <source>
        <dbReference type="ARBA" id="ARBA00023152"/>
    </source>
</evidence>
<dbReference type="InterPro" id="IPR015912">
    <property type="entry name" value="Phosphofructokinase_CS"/>
</dbReference>
<dbReference type="GO" id="GO:0047334">
    <property type="term" value="F:diphosphate-fructose-6-phosphate 1-phosphotransferase activity"/>
    <property type="evidence" value="ECO:0007669"/>
    <property type="project" value="InterPro"/>
</dbReference>
<dbReference type="GO" id="GO:0070095">
    <property type="term" value="F:fructose-6-phosphate binding"/>
    <property type="evidence" value="ECO:0007669"/>
    <property type="project" value="TreeGrafter"/>
</dbReference>
<dbReference type="FunFam" id="3.40.50.460:FF:000002">
    <property type="entry name" value="ATP-dependent 6-phosphofructokinase"/>
    <property type="match status" value="1"/>
</dbReference>
<comment type="catalytic activity">
    <reaction evidence="10">
        <text>beta-D-fructose 6-phosphate + ATP = beta-D-fructose 1,6-bisphosphate + ADP + H(+)</text>
        <dbReference type="Rhea" id="RHEA:16109"/>
        <dbReference type="ChEBI" id="CHEBI:15378"/>
        <dbReference type="ChEBI" id="CHEBI:30616"/>
        <dbReference type="ChEBI" id="CHEBI:32966"/>
        <dbReference type="ChEBI" id="CHEBI:57634"/>
        <dbReference type="ChEBI" id="CHEBI:456216"/>
        <dbReference type="EC" id="2.7.1.11"/>
    </reaction>
</comment>
<feature type="binding site" evidence="10">
    <location>
        <position position="177"/>
    </location>
    <ligand>
        <name>substrate</name>
        <note>ligand shared between dimeric partners</note>
    </ligand>
</feature>
<dbReference type="PANTHER" id="PTHR13697:SF52">
    <property type="entry name" value="ATP-DEPENDENT 6-PHOSPHOFRUCTOKINASE 3"/>
    <property type="match status" value="1"/>
</dbReference>
<dbReference type="AlphaFoldDB" id="A0A2T1CAM6"/>
<dbReference type="GO" id="GO:0042802">
    <property type="term" value="F:identical protein binding"/>
    <property type="evidence" value="ECO:0007669"/>
    <property type="project" value="TreeGrafter"/>
</dbReference>
<dbReference type="NCBIfam" id="NF002872">
    <property type="entry name" value="PRK03202.1"/>
    <property type="match status" value="1"/>
</dbReference>
<evidence type="ECO:0000256" key="7">
    <source>
        <dbReference type="ARBA" id="ARBA00022777"/>
    </source>
</evidence>